<dbReference type="AlphaFoldDB" id="A0A193SEU8"/>
<evidence type="ECO:0000313" key="2">
    <source>
        <dbReference type="EMBL" id="CZQ25103.1"/>
    </source>
</evidence>
<keyword evidence="2" id="KW-0808">Transferase</keyword>
<dbReference type="SUPFAM" id="SSF53756">
    <property type="entry name" value="UDP-Glycosyltransferase/glycogen phosphorylase"/>
    <property type="match status" value="1"/>
</dbReference>
<dbReference type="CDD" id="cd03811">
    <property type="entry name" value="GT4_GT28_WabH-like"/>
    <property type="match status" value="1"/>
</dbReference>
<dbReference type="PANTHER" id="PTHR12526">
    <property type="entry name" value="GLYCOSYLTRANSFERASE"/>
    <property type="match status" value="1"/>
</dbReference>
<dbReference type="GO" id="GO:0103011">
    <property type="term" value="F:mannosylfructose-phosphate synthase activity"/>
    <property type="evidence" value="ECO:0007669"/>
    <property type="project" value="UniProtKB-EC"/>
</dbReference>
<dbReference type="EC" id="2.4.1.246" evidence="2"/>
<sequence>MKNVVFIMPFLGNTGAEKVIFNIVNNLDRTLFKPFLLLYKEDEQRNSLLKDLSPDVTVGYLNINGRIRSALPIFIWRIKQFCKKNRIETLLISDGTSNAAFSPFLPLLGRKIKKIARESNLPSLYEKNRVVNFFYRVFYENYDTIIVQSNEMYNDIVYNLKIPKGKVIKINNPLDLKYIERLSLEKSEANICNAKINLLTIGRLTYQKGYDILLEAFSKINNDVYHLIIIGDGEERNSLNNLCKTLRLEDKVTFIKNTNNPYSIMKKADLFISSSRWEGYPNVVIEAIACGLPVVANNYPGGIHEILNSDNGVICDLSNELEEGLTKALKLKNVKFNESVIDDIYDKYQQTLL</sequence>
<protein>
    <submittedName>
        <fullName evidence="2">Partial Glycosyl transferase group 1</fullName>
        <ecNumber evidence="2">2.4.1.246</ecNumber>
    </submittedName>
</protein>
<dbReference type="Gene3D" id="3.40.50.2000">
    <property type="entry name" value="Glycogen Phosphorylase B"/>
    <property type="match status" value="2"/>
</dbReference>
<dbReference type="EMBL" id="LT174588">
    <property type="protein sequence ID" value="CZQ25103.1"/>
    <property type="molecule type" value="Genomic_DNA"/>
</dbReference>
<reference evidence="2" key="1">
    <citation type="submission" date="2016-02" db="EMBL/GenBank/DDBJ databases">
        <authorList>
            <person name="Wen L."/>
            <person name="He K."/>
            <person name="Yang H."/>
        </authorList>
    </citation>
    <scope>NUCLEOTIDE SEQUENCE</scope>
    <source>
        <strain evidence="2">1824.0</strain>
    </source>
</reference>
<dbReference type="Pfam" id="PF00534">
    <property type="entry name" value="Glycos_transf_1"/>
    <property type="match status" value="1"/>
</dbReference>
<feature type="domain" description="Glycosyl transferase family 1" evidence="1">
    <location>
        <begin position="194"/>
        <end position="332"/>
    </location>
</feature>
<organism evidence="2">
    <name type="scientific">Klebsiella pneumoniae</name>
    <dbReference type="NCBI Taxonomy" id="573"/>
    <lineage>
        <taxon>Bacteria</taxon>
        <taxon>Pseudomonadati</taxon>
        <taxon>Pseudomonadota</taxon>
        <taxon>Gammaproteobacteria</taxon>
        <taxon>Enterobacterales</taxon>
        <taxon>Enterobacteriaceae</taxon>
        <taxon>Klebsiella/Raoultella group</taxon>
        <taxon>Klebsiella</taxon>
        <taxon>Klebsiella pneumoniae complex</taxon>
    </lineage>
</organism>
<evidence type="ECO:0000259" key="1">
    <source>
        <dbReference type="Pfam" id="PF00534"/>
    </source>
</evidence>
<proteinExistence type="predicted"/>
<dbReference type="GO" id="GO:1901135">
    <property type="term" value="P:carbohydrate derivative metabolic process"/>
    <property type="evidence" value="ECO:0007669"/>
    <property type="project" value="UniProtKB-ARBA"/>
</dbReference>
<name>A0A193SEU8_KLEPN</name>
<dbReference type="RefSeq" id="WP_065884137.1">
    <property type="nucleotide sequence ID" value="NZ_BIGI01000001.1"/>
</dbReference>
<dbReference type="InterPro" id="IPR001296">
    <property type="entry name" value="Glyco_trans_1"/>
</dbReference>
<dbReference type="PANTHER" id="PTHR12526:SF630">
    <property type="entry name" value="GLYCOSYLTRANSFERASE"/>
    <property type="match status" value="1"/>
</dbReference>
<gene>
    <name evidence="2" type="primary">wclW</name>
</gene>
<reference evidence="2" key="2">
    <citation type="submission" date="2016-06" db="EMBL/GenBank/DDBJ databases">
        <title>Towards a vaccine: An investigation of Klebsiella pneumoniae surface antigens.</title>
        <authorList>
            <person name="Follador R."/>
            <person name="Heinz E."/>
            <person name="Wyres K.L."/>
            <person name="Ellington M.J."/>
            <person name="Kowarik M."/>
            <person name="Holt K.E."/>
            <person name="Thomson N.R."/>
        </authorList>
    </citation>
    <scope>NUCLEOTIDE SEQUENCE</scope>
    <source>
        <strain evidence="2">1824.0</strain>
    </source>
</reference>
<accession>A0A193SEU8</accession>
<keyword evidence="2" id="KW-0328">Glycosyltransferase</keyword>